<feature type="domain" description="DUF4439" evidence="2">
    <location>
        <begin position="269"/>
        <end position="377"/>
    </location>
</feature>
<dbReference type="InterPro" id="IPR029447">
    <property type="entry name" value="DUF4439"/>
</dbReference>
<evidence type="ECO:0000259" key="2">
    <source>
        <dbReference type="Pfam" id="PF14530"/>
    </source>
</evidence>
<dbReference type="AlphaFoldDB" id="A0A291GQQ2"/>
<reference evidence="4" key="1">
    <citation type="submission" date="2017-09" db="EMBL/GenBank/DDBJ databases">
        <title>Brachybacterium sp. VM2412.</title>
        <authorList>
            <person name="Tak E.J."/>
            <person name="Bae J.-W."/>
        </authorList>
    </citation>
    <scope>NUCLEOTIDE SEQUENCE [LARGE SCALE GENOMIC DNA]</scope>
    <source>
        <strain evidence="4">VM2412</strain>
    </source>
</reference>
<feature type="region of interest" description="Disordered" evidence="1">
    <location>
        <begin position="142"/>
        <end position="172"/>
    </location>
</feature>
<feature type="compositionally biased region" description="Acidic residues" evidence="1">
    <location>
        <begin position="144"/>
        <end position="153"/>
    </location>
</feature>
<sequence>MGVCGARDVPRGDGTRIVAAAGPCLHPGRRCENHPVSRPAVPPRAAPAPSRRILLRAAGVAVLLPLAGCGRIALGGPEEYTPPPPGIDDLYRHDLLELLERTIVGTARVADHGDADGDPLLSSTVAALSAALPVQRTALLTGAEAEDEREAGEDPAPGQTSPPPPEEAPTDLPGLVDALVRLRDLAASAARQVSGSLARPVVAIAAHTAWAVRRLRGGAGSGGVAPAPTAEELVPTREVPATDPPSIGAESDYHSTIERAQLEEWYAGFLHEVLAARSEDAARQQHLDLTALHRERAAKLGRIAEEDGAPVVTRQAVYAIPGGTLDEQSAAELPTLLAQGLLVDHIALVGAAPFERRPLSIAAALQEAELLALLVDRLDPLPSLEVEPPPPVEE</sequence>
<dbReference type="InterPro" id="IPR012347">
    <property type="entry name" value="Ferritin-like"/>
</dbReference>
<proteinExistence type="predicted"/>
<protein>
    <recommendedName>
        <fullName evidence="2">DUF4439 domain-containing protein</fullName>
    </recommendedName>
</protein>
<accession>A0A291GQQ2</accession>
<evidence type="ECO:0000313" key="3">
    <source>
        <dbReference type="EMBL" id="ATG52571.1"/>
    </source>
</evidence>
<dbReference type="OrthoDB" id="4792942at2"/>
<gene>
    <name evidence="3" type="ORF">CFK38_14350</name>
</gene>
<dbReference type="Gene3D" id="1.20.1260.10">
    <property type="match status" value="1"/>
</dbReference>
<dbReference type="InterPro" id="IPR009078">
    <property type="entry name" value="Ferritin-like_SF"/>
</dbReference>
<keyword evidence="4" id="KW-1185">Reference proteome</keyword>
<evidence type="ECO:0000313" key="4">
    <source>
        <dbReference type="Proteomes" id="UP000218165"/>
    </source>
</evidence>
<dbReference type="Proteomes" id="UP000218165">
    <property type="component" value="Chromosome"/>
</dbReference>
<name>A0A291GQQ2_9MICO</name>
<dbReference type="Pfam" id="PF14530">
    <property type="entry name" value="DUF4439"/>
    <property type="match status" value="1"/>
</dbReference>
<dbReference type="SUPFAM" id="SSF47240">
    <property type="entry name" value="Ferritin-like"/>
    <property type="match status" value="1"/>
</dbReference>
<evidence type="ECO:0000256" key="1">
    <source>
        <dbReference type="SAM" id="MobiDB-lite"/>
    </source>
</evidence>
<dbReference type="KEGG" id="brz:CFK38_14350"/>
<organism evidence="3 4">
    <name type="scientific">Brachybacterium vulturis</name>
    <dbReference type="NCBI Taxonomy" id="2017484"/>
    <lineage>
        <taxon>Bacteria</taxon>
        <taxon>Bacillati</taxon>
        <taxon>Actinomycetota</taxon>
        <taxon>Actinomycetes</taxon>
        <taxon>Micrococcales</taxon>
        <taxon>Dermabacteraceae</taxon>
        <taxon>Brachybacterium</taxon>
    </lineage>
</organism>
<dbReference type="EMBL" id="CP023563">
    <property type="protein sequence ID" value="ATG52571.1"/>
    <property type="molecule type" value="Genomic_DNA"/>
</dbReference>